<dbReference type="GO" id="GO:0006598">
    <property type="term" value="P:polyamine catabolic process"/>
    <property type="evidence" value="ECO:0007669"/>
    <property type="project" value="TreeGrafter"/>
</dbReference>
<dbReference type="GO" id="GO:0005829">
    <property type="term" value="C:cytosol"/>
    <property type="evidence" value="ECO:0007669"/>
    <property type="project" value="TreeGrafter"/>
</dbReference>
<dbReference type="PANTHER" id="PTHR43235:SF1">
    <property type="entry name" value="GLUTAMINE AMIDOTRANSFERASE PB2B2.05-RELATED"/>
    <property type="match status" value="1"/>
</dbReference>
<dbReference type="RefSeq" id="WP_317745598.1">
    <property type="nucleotide sequence ID" value="NZ_JAWLUP010000006.1"/>
</dbReference>
<evidence type="ECO:0000313" key="1">
    <source>
        <dbReference type="EMBL" id="MDV7263986.1"/>
    </source>
</evidence>
<dbReference type="Proteomes" id="UP001185863">
    <property type="component" value="Unassembled WGS sequence"/>
</dbReference>
<dbReference type="CDD" id="cd01745">
    <property type="entry name" value="GATase1_2"/>
    <property type="match status" value="1"/>
</dbReference>
<gene>
    <name evidence="1" type="ORF">R4315_05405</name>
</gene>
<dbReference type="PANTHER" id="PTHR43235">
    <property type="entry name" value="GLUTAMINE AMIDOTRANSFERASE PB2B2.05-RELATED"/>
    <property type="match status" value="1"/>
</dbReference>
<name>A0AAE4UWK7_9NOCA</name>
<sequence>MRPLIGITGRCYRLEMVTGTSPRFTDRLTNSFFTDFDRCVAQAGGIPVNLPFVSSSTGVADRLDGLIVTGGQDVHPSRWGGMRPVDPDADPRRNIDVIDFERDQYEADLISDALALGIPILGVCRGHQLLNAVLGGTLIEDIEETSIVHSSPKAAPYAGDDNHVVEFSSGSVGRQIYGARRTSNSWHHQAVDLPGVGLAVTGRATDGITEMIELSDRPVVGVQWHPEWQTESDPIFDWLIERCTWATDDRRQGQQDRKVG</sequence>
<dbReference type="SUPFAM" id="SSF52317">
    <property type="entry name" value="Class I glutamine amidotransferase-like"/>
    <property type="match status" value="1"/>
</dbReference>
<dbReference type="AlphaFoldDB" id="A0AAE4UWK7"/>
<dbReference type="GO" id="GO:0033969">
    <property type="term" value="F:gamma-glutamyl-gamma-aminobutyrate hydrolase activity"/>
    <property type="evidence" value="ECO:0007669"/>
    <property type="project" value="TreeGrafter"/>
</dbReference>
<dbReference type="InterPro" id="IPR029062">
    <property type="entry name" value="Class_I_gatase-like"/>
</dbReference>
<accession>A0AAE4UWK7</accession>
<organism evidence="1 2">
    <name type="scientific">Rhodococcus oxybenzonivorans</name>
    <dbReference type="NCBI Taxonomy" id="1990687"/>
    <lineage>
        <taxon>Bacteria</taxon>
        <taxon>Bacillati</taxon>
        <taxon>Actinomycetota</taxon>
        <taxon>Actinomycetes</taxon>
        <taxon>Mycobacteriales</taxon>
        <taxon>Nocardiaceae</taxon>
        <taxon>Rhodococcus</taxon>
    </lineage>
</organism>
<protein>
    <submittedName>
        <fullName evidence="1">Gamma-glutamyl-gamma-aminobutyrate hydrolase family protein</fullName>
    </submittedName>
</protein>
<proteinExistence type="predicted"/>
<comment type="caution">
    <text evidence="1">The sequence shown here is derived from an EMBL/GenBank/DDBJ whole genome shotgun (WGS) entry which is preliminary data.</text>
</comment>
<keyword evidence="1" id="KW-0378">Hydrolase</keyword>
<dbReference type="EMBL" id="JAWLUP010000006">
    <property type="protein sequence ID" value="MDV7263986.1"/>
    <property type="molecule type" value="Genomic_DNA"/>
</dbReference>
<dbReference type="Pfam" id="PF07722">
    <property type="entry name" value="Peptidase_C26"/>
    <property type="match status" value="1"/>
</dbReference>
<dbReference type="Gene3D" id="3.40.50.880">
    <property type="match status" value="1"/>
</dbReference>
<reference evidence="1" key="1">
    <citation type="submission" date="2023-10" db="EMBL/GenBank/DDBJ databases">
        <title>Development of a sustainable strategy for remediation of hydrocarbon-contaminated territories based on the waste exchange concept.</title>
        <authorList>
            <person name="Krivoruchko A."/>
        </authorList>
    </citation>
    <scope>NUCLEOTIDE SEQUENCE</scope>
    <source>
        <strain evidence="1">IEGM 68</strain>
    </source>
</reference>
<evidence type="ECO:0000313" key="2">
    <source>
        <dbReference type="Proteomes" id="UP001185863"/>
    </source>
</evidence>
<dbReference type="InterPro" id="IPR011697">
    <property type="entry name" value="Peptidase_C26"/>
</dbReference>
<dbReference type="PROSITE" id="PS51273">
    <property type="entry name" value="GATASE_TYPE_1"/>
    <property type="match status" value="1"/>
</dbReference>
<dbReference type="InterPro" id="IPR044668">
    <property type="entry name" value="PuuD-like"/>
</dbReference>